<keyword evidence="3 4" id="KW-0732">Signal</keyword>
<dbReference type="PANTHER" id="PTHR10357:SF215">
    <property type="entry name" value="ALPHA-AMYLASE 1"/>
    <property type="match status" value="1"/>
</dbReference>
<evidence type="ECO:0000256" key="2">
    <source>
        <dbReference type="ARBA" id="ARBA00022723"/>
    </source>
</evidence>
<evidence type="ECO:0000256" key="1">
    <source>
        <dbReference type="ARBA" id="ARBA00001913"/>
    </source>
</evidence>
<reference evidence="6" key="1">
    <citation type="submission" date="2021-01" db="EMBL/GenBank/DDBJ databases">
        <authorList>
            <person name="Corre E."/>
            <person name="Pelletier E."/>
            <person name="Niang G."/>
            <person name="Scheremetjew M."/>
            <person name="Finn R."/>
            <person name="Kale V."/>
            <person name="Holt S."/>
            <person name="Cochrane G."/>
            <person name="Meng A."/>
            <person name="Brown T."/>
            <person name="Cohen L."/>
        </authorList>
    </citation>
    <scope>NUCLEOTIDE SEQUENCE</scope>
    <source>
        <strain evidence="6">CCMP3105</strain>
    </source>
</reference>
<dbReference type="GO" id="GO:0005975">
    <property type="term" value="P:carbohydrate metabolic process"/>
    <property type="evidence" value="ECO:0007669"/>
    <property type="project" value="InterPro"/>
</dbReference>
<dbReference type="AlphaFoldDB" id="A0A7S4W443"/>
<proteinExistence type="predicted"/>
<feature type="chain" id="PRO_5030857149" description="Glycosyl hydrolase family 13 catalytic domain-containing protein" evidence="4">
    <location>
        <begin position="17"/>
        <end position="692"/>
    </location>
</feature>
<dbReference type="InterPro" id="IPR006047">
    <property type="entry name" value="GH13_cat_dom"/>
</dbReference>
<evidence type="ECO:0000256" key="4">
    <source>
        <dbReference type="SAM" id="SignalP"/>
    </source>
</evidence>
<gene>
    <name evidence="6" type="ORF">AMON00008_LOCUS52771</name>
</gene>
<evidence type="ECO:0000256" key="3">
    <source>
        <dbReference type="ARBA" id="ARBA00022729"/>
    </source>
</evidence>
<keyword evidence="2" id="KW-0479">Metal-binding</keyword>
<dbReference type="InterPro" id="IPR017853">
    <property type="entry name" value="GH"/>
</dbReference>
<dbReference type="GO" id="GO:0046872">
    <property type="term" value="F:metal ion binding"/>
    <property type="evidence" value="ECO:0007669"/>
    <property type="project" value="UniProtKB-KW"/>
</dbReference>
<name>A0A7S4W443_9DINO</name>
<comment type="cofactor">
    <cofactor evidence="1">
        <name>Ca(2+)</name>
        <dbReference type="ChEBI" id="CHEBI:29108"/>
    </cofactor>
</comment>
<dbReference type="EMBL" id="HBNR01074294">
    <property type="protein sequence ID" value="CAE4650586.1"/>
    <property type="molecule type" value="Transcribed_RNA"/>
</dbReference>
<evidence type="ECO:0000313" key="6">
    <source>
        <dbReference type="EMBL" id="CAE4650586.1"/>
    </source>
</evidence>
<evidence type="ECO:0000259" key="5">
    <source>
        <dbReference type="SMART" id="SM00642"/>
    </source>
</evidence>
<feature type="domain" description="Glycosyl hydrolase family 13 catalytic" evidence="5">
    <location>
        <begin position="138"/>
        <end position="596"/>
    </location>
</feature>
<organism evidence="6">
    <name type="scientific">Alexandrium monilatum</name>
    <dbReference type="NCBI Taxonomy" id="311494"/>
    <lineage>
        <taxon>Eukaryota</taxon>
        <taxon>Sar</taxon>
        <taxon>Alveolata</taxon>
        <taxon>Dinophyceae</taxon>
        <taxon>Gonyaulacales</taxon>
        <taxon>Pyrocystaceae</taxon>
        <taxon>Alexandrium</taxon>
    </lineage>
</organism>
<protein>
    <recommendedName>
        <fullName evidence="5">Glycosyl hydrolase family 13 catalytic domain-containing protein</fullName>
    </recommendedName>
</protein>
<dbReference type="SMART" id="SM00642">
    <property type="entry name" value="Aamy"/>
    <property type="match status" value="1"/>
</dbReference>
<dbReference type="PANTHER" id="PTHR10357">
    <property type="entry name" value="ALPHA-AMYLASE FAMILY MEMBER"/>
    <property type="match status" value="1"/>
</dbReference>
<accession>A0A7S4W443</accession>
<dbReference type="Pfam" id="PF00128">
    <property type="entry name" value="Alpha-amylase"/>
    <property type="match status" value="2"/>
</dbReference>
<sequence length="692" mass="76666">MSPSRLLLTLLFAARAAQEDAPQQDHGRCPSGGPAGVACGDDEASLLALKYGSASAAQRMGNLAEKMRPQAPDPGILDDVTTVDDSSELPRASALESDEFLDAAAEGPVQTERRGFATPAATFKRRRGFTLAGKSIYFLMTDRFARSGRGPMGAKNHTYCDLDSNGVDGWCGGTFQGIIRKLPYIKGMGFDCIWISPPIDAVDYTGYYAKNFFKINRHWGSARDLQRLSWSLRRLGMCLVVDVVTNHVRSLVGSDGKALVTGNAVPVVPFSRAYEYHQLNKTPGTTFEQYVIQGPPYASSGTGNTQHLQAGVEAGIYHCGPDYPEISYCSCFPGNLGVECPGASETLQWDGWFGSLGDLNQSVPSVRRGLINFVTVLRDTFGADAIRLDTAVYQSREWLSELQKEVGIEILGEATVVNITYAGTYQYQRSNGRQVLKGLLNFPPFYWLPRAFCSYYLLAPFAQYSTYQGTWSSTPPNLTQVAAVINSQQTGGKYSNLDLLGNFADNHDEFARLGWYCKEDSQRIKNILALLFFMRGVPIVYYGTEQGLLGHQLTKEESKDYTIPTGQFKLRESLWQTYYRTSTWQYEFIAQLNRVRKAYDFGVGEMNVLSMKENTMVFTRAPVGKGAGATAWAFINNFDNSTKKAVKYCPGPRPEKGYSWYDALSGKKATLGFGCYWAADSLPKLLVRERRS</sequence>
<dbReference type="SUPFAM" id="SSF51445">
    <property type="entry name" value="(Trans)glycosidases"/>
    <property type="match status" value="1"/>
</dbReference>
<feature type="signal peptide" evidence="4">
    <location>
        <begin position="1"/>
        <end position="16"/>
    </location>
</feature>
<dbReference type="Gene3D" id="3.20.20.80">
    <property type="entry name" value="Glycosidases"/>
    <property type="match status" value="2"/>
</dbReference>